<evidence type="ECO:0000313" key="2">
    <source>
        <dbReference type="Proteomes" id="UP001165064"/>
    </source>
</evidence>
<name>A0ACB5T5U3_AMBMO</name>
<dbReference type="Proteomes" id="UP001165064">
    <property type="component" value="Unassembled WGS sequence"/>
</dbReference>
<evidence type="ECO:0000313" key="1">
    <source>
        <dbReference type="EMBL" id="GME81803.1"/>
    </source>
</evidence>
<keyword evidence="2" id="KW-1185">Reference proteome</keyword>
<organism evidence="1 2">
    <name type="scientific">Ambrosiozyma monospora</name>
    <name type="common">Yeast</name>
    <name type="synonym">Endomycopsis monosporus</name>
    <dbReference type="NCBI Taxonomy" id="43982"/>
    <lineage>
        <taxon>Eukaryota</taxon>
        <taxon>Fungi</taxon>
        <taxon>Dikarya</taxon>
        <taxon>Ascomycota</taxon>
        <taxon>Saccharomycotina</taxon>
        <taxon>Pichiomycetes</taxon>
        <taxon>Pichiales</taxon>
        <taxon>Pichiaceae</taxon>
        <taxon>Ambrosiozyma</taxon>
    </lineage>
</organism>
<accession>A0ACB5T5U3</accession>
<dbReference type="EMBL" id="BSXS01003706">
    <property type="protein sequence ID" value="GME81803.1"/>
    <property type="molecule type" value="Genomic_DNA"/>
</dbReference>
<proteinExistence type="predicted"/>
<comment type="caution">
    <text evidence="1">The sequence shown here is derived from an EMBL/GenBank/DDBJ whole genome shotgun (WGS) entry which is preliminary data.</text>
</comment>
<protein>
    <submittedName>
        <fullName evidence="1">Unnamed protein product</fullName>
    </submittedName>
</protein>
<reference evidence="1" key="1">
    <citation type="submission" date="2023-04" db="EMBL/GenBank/DDBJ databases">
        <title>Ambrosiozyma monospora NBRC 10751.</title>
        <authorList>
            <person name="Ichikawa N."/>
            <person name="Sato H."/>
            <person name="Tonouchi N."/>
        </authorList>
    </citation>
    <scope>NUCLEOTIDE SEQUENCE</scope>
    <source>
        <strain evidence="1">NBRC 10751</strain>
    </source>
</reference>
<gene>
    <name evidence="1" type="ORF">Amon02_000515200</name>
</gene>
<sequence length="339" mass="38362">MTQLLPSILELFTPSGLNTAAVGYDFDLDQASYNVITRWTPWNTCQPTTWDASLNGNCTSVVAGYPLSPVDNFEVLIQGTNFLSARDLYYNLSKIGFGFLMAALCVIGLSLITCILQFLLYGWDRMMSILCHWCSLISFVLSLIGASLYTAVVFKARAQFHKVGLSVKVGRDMIVLIWVAPVCLFLLAFVVVYDFVVEQRIEREKEEAERAAKEKAAKFESIDSGGSEVRGLPEGFKSLDPKARHVSFPFSFSWDRLSSRDRSSSRDRRSSHRPSLLRIPPPQPVVPLPHQKQEELPQNLPQNIPKNIPEHSEYPQNIPELLKHQLQLSLQLLRLQFQF</sequence>